<evidence type="ECO:0000313" key="1">
    <source>
        <dbReference type="EMBL" id="GIZ45392.1"/>
    </source>
</evidence>
<dbReference type="RefSeq" id="XP_044659879.1">
    <property type="nucleotide sequence ID" value="XM_044803944.1"/>
</dbReference>
<reference evidence="1 2" key="1">
    <citation type="submission" date="2021-01" db="EMBL/GenBank/DDBJ databases">
        <title>Cercospora kikuchii MAFF 305040 whole genome shotgun sequence.</title>
        <authorList>
            <person name="Kashiwa T."/>
            <person name="Suzuki T."/>
        </authorList>
    </citation>
    <scope>NUCLEOTIDE SEQUENCE [LARGE SCALE GENOMIC DNA]</scope>
    <source>
        <strain evidence="1 2">MAFF 305040</strain>
    </source>
</reference>
<dbReference type="EMBL" id="BOLY01000005">
    <property type="protein sequence ID" value="GIZ45392.1"/>
    <property type="molecule type" value="Genomic_DNA"/>
</dbReference>
<accession>A0A9P3FII9</accession>
<protein>
    <submittedName>
        <fullName evidence="1">Uncharacterized protein</fullName>
    </submittedName>
</protein>
<sequence>MSHLSNDTQYHVGAEEIENISRMFSKLVAASEERTREYVHAATVSYPNILGLVANNSGTDIMRQAFAKIEAIIPFSYEQVLSSLEGGSGDIHASHAVLAGHGLGLCQPWTAEEDCECERHQNLLRETYLLAAYYSHGIEIVLTEETASVYHLQSYSYSNYSLGYSSKPSSDENFEQEAYWENVREFIRDALLEHPDLRPGTAILYGDRCTDKEFQAVLVQVLYQVLGEKNQPNWLQDGADPKFAGALGAAELLKRKTYRKHCLDGQWKMAL</sequence>
<dbReference type="Proteomes" id="UP000825890">
    <property type="component" value="Unassembled WGS sequence"/>
</dbReference>
<name>A0A9P3FII9_9PEZI</name>
<dbReference type="AlphaFoldDB" id="A0A9P3FII9"/>
<comment type="caution">
    <text evidence="1">The sequence shown here is derived from an EMBL/GenBank/DDBJ whole genome shotgun (WGS) entry which is preliminary data.</text>
</comment>
<organism evidence="1 2">
    <name type="scientific">Cercospora kikuchii</name>
    <dbReference type="NCBI Taxonomy" id="84275"/>
    <lineage>
        <taxon>Eukaryota</taxon>
        <taxon>Fungi</taxon>
        <taxon>Dikarya</taxon>
        <taxon>Ascomycota</taxon>
        <taxon>Pezizomycotina</taxon>
        <taxon>Dothideomycetes</taxon>
        <taxon>Dothideomycetidae</taxon>
        <taxon>Mycosphaerellales</taxon>
        <taxon>Mycosphaerellaceae</taxon>
        <taxon>Cercospora</taxon>
    </lineage>
</organism>
<dbReference type="OrthoDB" id="3643156at2759"/>
<dbReference type="GeneID" id="68294137"/>
<keyword evidence="2" id="KW-1185">Reference proteome</keyword>
<proteinExistence type="predicted"/>
<gene>
    <name evidence="1" type="ORF">CKM354_000856200</name>
</gene>
<evidence type="ECO:0000313" key="2">
    <source>
        <dbReference type="Proteomes" id="UP000825890"/>
    </source>
</evidence>